<feature type="region of interest" description="Disordered" evidence="2">
    <location>
        <begin position="1"/>
        <end position="22"/>
    </location>
</feature>
<feature type="zinc finger region" description="C3H1-type" evidence="1">
    <location>
        <begin position="134"/>
        <end position="155"/>
    </location>
</feature>
<sequence>MARGGPPGGASPAVVPQEGRAVSRESGGCAQGVFLELVAEEGAKPLQVGLGPVDRAVMEDGLRVLNTFLHVPEVDPDTRVRSSSAPATTRGQCSTPAAEVSMRVLMTSCVAEGAIFDLGPTWGSILHSTGRCRPCLFAERGCRNGEICRFCHICPSARRTRATEEKIKQKHFSWRSLRKATAGARARARGDGAPVVA</sequence>
<evidence type="ECO:0000256" key="2">
    <source>
        <dbReference type="SAM" id="MobiDB-lite"/>
    </source>
</evidence>
<protein>
    <recommendedName>
        <fullName evidence="3">C3H1-type domain-containing protein</fullName>
    </recommendedName>
</protein>
<keyword evidence="1" id="KW-0479">Metal-binding</keyword>
<keyword evidence="1" id="KW-0862">Zinc</keyword>
<dbReference type="Proteomes" id="UP001189429">
    <property type="component" value="Unassembled WGS sequence"/>
</dbReference>
<organism evidence="4 5">
    <name type="scientific">Prorocentrum cordatum</name>
    <dbReference type="NCBI Taxonomy" id="2364126"/>
    <lineage>
        <taxon>Eukaryota</taxon>
        <taxon>Sar</taxon>
        <taxon>Alveolata</taxon>
        <taxon>Dinophyceae</taxon>
        <taxon>Prorocentrales</taxon>
        <taxon>Prorocentraceae</taxon>
        <taxon>Prorocentrum</taxon>
    </lineage>
</organism>
<dbReference type="EMBL" id="CAUYUJ010014337">
    <property type="protein sequence ID" value="CAK0839960.1"/>
    <property type="molecule type" value="Genomic_DNA"/>
</dbReference>
<evidence type="ECO:0000313" key="4">
    <source>
        <dbReference type="EMBL" id="CAK0839960.1"/>
    </source>
</evidence>
<keyword evidence="1" id="KW-0863">Zinc-finger</keyword>
<evidence type="ECO:0000259" key="3">
    <source>
        <dbReference type="PROSITE" id="PS50103"/>
    </source>
</evidence>
<dbReference type="PROSITE" id="PS50103">
    <property type="entry name" value="ZF_C3H1"/>
    <property type="match status" value="1"/>
</dbReference>
<comment type="caution">
    <text evidence="4">The sequence shown here is derived from an EMBL/GenBank/DDBJ whole genome shotgun (WGS) entry which is preliminary data.</text>
</comment>
<keyword evidence="5" id="KW-1185">Reference proteome</keyword>
<dbReference type="InterPro" id="IPR000571">
    <property type="entry name" value="Znf_CCCH"/>
</dbReference>
<accession>A0ABN9T4U4</accession>
<proteinExistence type="predicted"/>
<gene>
    <name evidence="4" type="ORF">PCOR1329_LOCUS35510</name>
</gene>
<feature type="domain" description="C3H1-type" evidence="3">
    <location>
        <begin position="134"/>
        <end position="155"/>
    </location>
</feature>
<evidence type="ECO:0000313" key="5">
    <source>
        <dbReference type="Proteomes" id="UP001189429"/>
    </source>
</evidence>
<name>A0ABN9T4U4_9DINO</name>
<reference evidence="4" key="1">
    <citation type="submission" date="2023-10" db="EMBL/GenBank/DDBJ databases">
        <authorList>
            <person name="Chen Y."/>
            <person name="Shah S."/>
            <person name="Dougan E. K."/>
            <person name="Thang M."/>
            <person name="Chan C."/>
        </authorList>
    </citation>
    <scope>NUCLEOTIDE SEQUENCE [LARGE SCALE GENOMIC DNA]</scope>
</reference>
<evidence type="ECO:0000256" key="1">
    <source>
        <dbReference type="PROSITE-ProRule" id="PRU00723"/>
    </source>
</evidence>